<accession>C6Y2A5</accession>
<dbReference type="InterPro" id="IPR005467">
    <property type="entry name" value="His_kinase_dom"/>
</dbReference>
<dbReference type="Gene3D" id="6.10.340.10">
    <property type="match status" value="1"/>
</dbReference>
<protein>
    <recommendedName>
        <fullName evidence="3">histidine kinase</fullName>
        <ecNumber evidence="3">2.7.13.3</ecNumber>
    </recommendedName>
</protein>
<dbReference type="InterPro" id="IPR004358">
    <property type="entry name" value="Sig_transdc_His_kin-like_C"/>
</dbReference>
<evidence type="ECO:0000256" key="4">
    <source>
        <dbReference type="ARBA" id="ARBA00022553"/>
    </source>
</evidence>
<evidence type="ECO:0000259" key="13">
    <source>
        <dbReference type="PROSITE" id="PS50885"/>
    </source>
</evidence>
<dbReference type="CDD" id="cd16922">
    <property type="entry name" value="HATPase_EvgS-ArcB-TorS-like"/>
    <property type="match status" value="1"/>
</dbReference>
<dbReference type="HOGENOM" id="CLU_000445_114_75_10"/>
<dbReference type="Pfam" id="PF00072">
    <property type="entry name" value="Response_reg"/>
    <property type="match status" value="1"/>
</dbReference>
<dbReference type="PROSITE" id="PS50885">
    <property type="entry name" value="HAMP"/>
    <property type="match status" value="1"/>
</dbReference>
<comment type="subcellular location">
    <subcellularLocation>
        <location evidence="2">Membrane</location>
    </subcellularLocation>
</comment>
<dbReference type="eggNOG" id="COG0784">
    <property type="taxonomic scope" value="Bacteria"/>
</dbReference>
<evidence type="ECO:0000256" key="8">
    <source>
        <dbReference type="PROSITE-ProRule" id="PRU00169"/>
    </source>
</evidence>
<keyword evidence="10" id="KW-1133">Transmembrane helix</keyword>
<gene>
    <name evidence="14" type="ordered locus">Phep_0876</name>
</gene>
<feature type="domain" description="HAMP" evidence="13">
    <location>
        <begin position="68"/>
        <end position="120"/>
    </location>
</feature>
<dbReference type="AlphaFoldDB" id="C6Y2A5"/>
<feature type="modified residue" description="4-aspartylphosphate" evidence="8">
    <location>
        <position position="447"/>
    </location>
</feature>
<dbReference type="Pfam" id="PF00512">
    <property type="entry name" value="HisKA"/>
    <property type="match status" value="1"/>
</dbReference>
<sequence length="526" mass="58913">MFISVLFRRLNDISISKRLLFISGLVALLLIGGLCALYFPQTIARTYLAIFFLAGTIASLIFIYSIKLSLKNGISSIVTGAGQIKNGLLKTRIDAYAKNEINILAFTFNELATKLEQNIDKVERISLSLEKEQQRAEHYEKVKQYFLVNMSHEIRTPMNAILGFARHLQESLKDKDQMESIKMIIKSGDHLLVTLNDILDFANIETGEISFVCLPFNLRDTIQSICMLMESNARLKEIGLSYTIDPNIPDSIYGDSVRLTQILLSLTSNAIKFTETGGVSISAKAVTDHDDHVVVEFRVKDTGIGIPLDKQEKIFNPFEQGTNHMKRKFGGTGIGLSIVKHLIALQDGVIQLNSLPDEGSEFYFRLSFLKAHAGKDWQQSAHNEFNLTPESEIGKDINVLIVEDNAINQLLVIKLLQKKGYHTTVAENGKIALHKYASADFDIILMDLQMPEMDGYETTIHIRNMKSGKKDIPIVAMTAHTIKGEREKCLSIGMNDYISKPFHASELYEKIQGLVAINVAGRDHFA</sequence>
<proteinExistence type="predicted"/>
<keyword evidence="7" id="KW-0902">Two-component regulatory system</keyword>
<dbReference type="STRING" id="485917.Phep_0876"/>
<dbReference type="InterPro" id="IPR003661">
    <property type="entry name" value="HisK_dim/P_dom"/>
</dbReference>
<dbReference type="SMART" id="SM00388">
    <property type="entry name" value="HisKA"/>
    <property type="match status" value="1"/>
</dbReference>
<dbReference type="InterPro" id="IPR011006">
    <property type="entry name" value="CheY-like_superfamily"/>
</dbReference>
<dbReference type="InterPro" id="IPR001789">
    <property type="entry name" value="Sig_transdc_resp-reg_receiver"/>
</dbReference>
<feature type="transmembrane region" description="Helical" evidence="10">
    <location>
        <begin position="46"/>
        <end position="66"/>
    </location>
</feature>
<dbReference type="PROSITE" id="PS50109">
    <property type="entry name" value="HIS_KIN"/>
    <property type="match status" value="1"/>
</dbReference>
<dbReference type="FunFam" id="3.30.565.10:FF:000010">
    <property type="entry name" value="Sensor histidine kinase RcsC"/>
    <property type="match status" value="1"/>
</dbReference>
<keyword evidence="6" id="KW-0418">Kinase</keyword>
<dbReference type="CDD" id="cd17546">
    <property type="entry name" value="REC_hyHK_CKI1_RcsC-like"/>
    <property type="match status" value="1"/>
</dbReference>
<dbReference type="PANTHER" id="PTHR45339:SF1">
    <property type="entry name" value="HYBRID SIGNAL TRANSDUCTION HISTIDINE KINASE J"/>
    <property type="match status" value="1"/>
</dbReference>
<keyword evidence="10" id="KW-0472">Membrane</keyword>
<dbReference type="InterPro" id="IPR036097">
    <property type="entry name" value="HisK_dim/P_sf"/>
</dbReference>
<evidence type="ECO:0000313" key="14">
    <source>
        <dbReference type="EMBL" id="ACU03098.1"/>
    </source>
</evidence>
<keyword evidence="10" id="KW-0812">Transmembrane</keyword>
<dbReference type="EC" id="2.7.13.3" evidence="3"/>
<dbReference type="InterPro" id="IPR003594">
    <property type="entry name" value="HATPase_dom"/>
</dbReference>
<name>C6Y2A5_PEDHD</name>
<feature type="domain" description="Response regulatory" evidence="12">
    <location>
        <begin position="398"/>
        <end position="515"/>
    </location>
</feature>
<feature type="domain" description="Histidine kinase" evidence="11">
    <location>
        <begin position="149"/>
        <end position="370"/>
    </location>
</feature>
<dbReference type="Pfam" id="PF02518">
    <property type="entry name" value="HATPase_c"/>
    <property type="match status" value="1"/>
</dbReference>
<dbReference type="SUPFAM" id="SSF47384">
    <property type="entry name" value="Homodimeric domain of signal transducing histidine kinase"/>
    <property type="match status" value="1"/>
</dbReference>
<keyword evidence="5" id="KW-0808">Transferase</keyword>
<evidence type="ECO:0000256" key="6">
    <source>
        <dbReference type="ARBA" id="ARBA00022777"/>
    </source>
</evidence>
<dbReference type="Gene3D" id="3.40.50.2300">
    <property type="match status" value="1"/>
</dbReference>
<feature type="transmembrane region" description="Helical" evidence="10">
    <location>
        <begin position="20"/>
        <end position="40"/>
    </location>
</feature>
<dbReference type="InterPro" id="IPR003660">
    <property type="entry name" value="HAMP_dom"/>
</dbReference>
<evidence type="ECO:0000259" key="12">
    <source>
        <dbReference type="PROSITE" id="PS50110"/>
    </source>
</evidence>
<dbReference type="eggNOG" id="COG2205">
    <property type="taxonomic scope" value="Bacteria"/>
</dbReference>
<dbReference type="EMBL" id="CP001681">
    <property type="protein sequence ID" value="ACU03098.1"/>
    <property type="molecule type" value="Genomic_DNA"/>
</dbReference>
<keyword evidence="15" id="KW-1185">Reference proteome</keyword>
<comment type="catalytic activity">
    <reaction evidence="1">
        <text>ATP + protein L-histidine = ADP + protein N-phospho-L-histidine.</text>
        <dbReference type="EC" id="2.7.13.3"/>
    </reaction>
</comment>
<dbReference type="KEGG" id="phe:Phep_0876"/>
<evidence type="ECO:0000259" key="11">
    <source>
        <dbReference type="PROSITE" id="PS50109"/>
    </source>
</evidence>
<feature type="coiled-coil region" evidence="9">
    <location>
        <begin position="112"/>
        <end position="142"/>
    </location>
</feature>
<evidence type="ECO:0000256" key="9">
    <source>
        <dbReference type="SAM" id="Coils"/>
    </source>
</evidence>
<dbReference type="SMART" id="SM00387">
    <property type="entry name" value="HATPase_c"/>
    <property type="match status" value="1"/>
</dbReference>
<evidence type="ECO:0000256" key="2">
    <source>
        <dbReference type="ARBA" id="ARBA00004370"/>
    </source>
</evidence>
<dbReference type="SMART" id="SM00448">
    <property type="entry name" value="REC"/>
    <property type="match status" value="1"/>
</dbReference>
<dbReference type="SMART" id="SM00304">
    <property type="entry name" value="HAMP"/>
    <property type="match status" value="1"/>
</dbReference>
<dbReference type="Proteomes" id="UP000000852">
    <property type="component" value="Chromosome"/>
</dbReference>
<dbReference type="SUPFAM" id="SSF55874">
    <property type="entry name" value="ATPase domain of HSP90 chaperone/DNA topoisomerase II/histidine kinase"/>
    <property type="match status" value="1"/>
</dbReference>
<evidence type="ECO:0000313" key="15">
    <source>
        <dbReference type="Proteomes" id="UP000000852"/>
    </source>
</evidence>
<dbReference type="CDD" id="cd06225">
    <property type="entry name" value="HAMP"/>
    <property type="match status" value="1"/>
</dbReference>
<dbReference type="CDD" id="cd00082">
    <property type="entry name" value="HisKA"/>
    <property type="match status" value="1"/>
</dbReference>
<evidence type="ECO:0000256" key="3">
    <source>
        <dbReference type="ARBA" id="ARBA00012438"/>
    </source>
</evidence>
<dbReference type="PROSITE" id="PS50110">
    <property type="entry name" value="RESPONSE_REGULATORY"/>
    <property type="match status" value="1"/>
</dbReference>
<organism evidence="14 15">
    <name type="scientific">Pedobacter heparinus (strain ATCC 13125 / DSM 2366 / CIP 104194 / JCM 7457 / NBRC 12017 / NCIMB 9290 / NRRL B-14731 / HIM 762-3)</name>
    <dbReference type="NCBI Taxonomy" id="485917"/>
    <lineage>
        <taxon>Bacteria</taxon>
        <taxon>Pseudomonadati</taxon>
        <taxon>Bacteroidota</taxon>
        <taxon>Sphingobacteriia</taxon>
        <taxon>Sphingobacteriales</taxon>
        <taxon>Sphingobacteriaceae</taxon>
        <taxon>Pedobacter</taxon>
    </lineage>
</organism>
<dbReference type="GO" id="GO:0016020">
    <property type="term" value="C:membrane"/>
    <property type="evidence" value="ECO:0007669"/>
    <property type="project" value="UniProtKB-SubCell"/>
</dbReference>
<evidence type="ECO:0000256" key="7">
    <source>
        <dbReference type="ARBA" id="ARBA00023012"/>
    </source>
</evidence>
<keyword evidence="9" id="KW-0175">Coiled coil</keyword>
<evidence type="ECO:0000256" key="1">
    <source>
        <dbReference type="ARBA" id="ARBA00000085"/>
    </source>
</evidence>
<dbReference type="InterPro" id="IPR036890">
    <property type="entry name" value="HATPase_C_sf"/>
</dbReference>
<evidence type="ECO:0000256" key="10">
    <source>
        <dbReference type="SAM" id="Phobius"/>
    </source>
</evidence>
<evidence type="ECO:0000256" key="5">
    <source>
        <dbReference type="ARBA" id="ARBA00022679"/>
    </source>
</evidence>
<dbReference type="PANTHER" id="PTHR45339">
    <property type="entry name" value="HYBRID SIGNAL TRANSDUCTION HISTIDINE KINASE J"/>
    <property type="match status" value="1"/>
</dbReference>
<dbReference type="Pfam" id="PF00672">
    <property type="entry name" value="HAMP"/>
    <property type="match status" value="1"/>
</dbReference>
<dbReference type="Gene3D" id="1.10.287.130">
    <property type="match status" value="1"/>
</dbReference>
<dbReference type="SUPFAM" id="SSF52172">
    <property type="entry name" value="CheY-like"/>
    <property type="match status" value="1"/>
</dbReference>
<dbReference type="PRINTS" id="PR00344">
    <property type="entry name" value="BCTRLSENSOR"/>
</dbReference>
<reference evidence="14 15" key="1">
    <citation type="journal article" date="2009" name="Stand. Genomic Sci.">
        <title>Complete genome sequence of Pedobacter heparinus type strain (HIM 762-3).</title>
        <authorList>
            <person name="Han C."/>
            <person name="Spring S."/>
            <person name="Lapidus A."/>
            <person name="Del Rio T.G."/>
            <person name="Tice H."/>
            <person name="Copeland A."/>
            <person name="Cheng J.F."/>
            <person name="Lucas S."/>
            <person name="Chen F."/>
            <person name="Nolan M."/>
            <person name="Bruce D."/>
            <person name="Goodwin L."/>
            <person name="Pitluck S."/>
            <person name="Ivanova N."/>
            <person name="Mavromatis K."/>
            <person name="Mikhailova N."/>
            <person name="Pati A."/>
            <person name="Chen A."/>
            <person name="Palaniappan K."/>
            <person name="Land M."/>
            <person name="Hauser L."/>
            <person name="Chang Y.J."/>
            <person name="Jeffries C.C."/>
            <person name="Saunders E."/>
            <person name="Chertkov O."/>
            <person name="Brettin T."/>
            <person name="Goker M."/>
            <person name="Rohde M."/>
            <person name="Bristow J."/>
            <person name="Eisen J.A."/>
            <person name="Markowitz V."/>
            <person name="Hugenholtz P."/>
            <person name="Kyrpides N.C."/>
            <person name="Klenk H.P."/>
            <person name="Detter J.C."/>
        </authorList>
    </citation>
    <scope>NUCLEOTIDE SEQUENCE [LARGE SCALE GENOMIC DNA]</scope>
    <source>
        <strain evidence="15">ATCC 13125 / DSM 2366 / CIP 104194 / JCM 7457 / NBRC 12017 / NCIMB 9290 / NRRL B-14731 / HIM 762-3</strain>
    </source>
</reference>
<keyword evidence="4 8" id="KW-0597">Phosphoprotein</keyword>
<dbReference type="GO" id="GO:0000155">
    <property type="term" value="F:phosphorelay sensor kinase activity"/>
    <property type="evidence" value="ECO:0007669"/>
    <property type="project" value="InterPro"/>
</dbReference>
<dbReference type="Gene3D" id="3.30.565.10">
    <property type="entry name" value="Histidine kinase-like ATPase, C-terminal domain"/>
    <property type="match status" value="1"/>
</dbReference>